<evidence type="ECO:0000313" key="1">
    <source>
        <dbReference type="EMBL" id="KAJ1894600.1"/>
    </source>
</evidence>
<keyword evidence="2" id="KW-1185">Reference proteome</keyword>
<proteinExistence type="predicted"/>
<gene>
    <name evidence="1" type="ORF">LPJ66_005090</name>
</gene>
<evidence type="ECO:0000313" key="2">
    <source>
        <dbReference type="Proteomes" id="UP001150581"/>
    </source>
</evidence>
<dbReference type="Proteomes" id="UP001150581">
    <property type="component" value="Unassembled WGS sequence"/>
</dbReference>
<name>A0ACC1IJU6_9FUNG</name>
<reference evidence="1" key="1">
    <citation type="submission" date="2022-07" db="EMBL/GenBank/DDBJ databases">
        <title>Phylogenomic reconstructions and comparative analyses of Kickxellomycotina fungi.</title>
        <authorList>
            <person name="Reynolds N.K."/>
            <person name="Stajich J.E."/>
            <person name="Barry K."/>
            <person name="Grigoriev I.V."/>
            <person name="Crous P."/>
            <person name="Smith M.E."/>
        </authorList>
    </citation>
    <scope>NUCLEOTIDE SEQUENCE</scope>
    <source>
        <strain evidence="1">Benny 63K</strain>
    </source>
</reference>
<accession>A0ACC1IJU6</accession>
<organism evidence="1 2">
    <name type="scientific">Kickxella alabastrina</name>
    <dbReference type="NCBI Taxonomy" id="61397"/>
    <lineage>
        <taxon>Eukaryota</taxon>
        <taxon>Fungi</taxon>
        <taxon>Fungi incertae sedis</taxon>
        <taxon>Zoopagomycota</taxon>
        <taxon>Kickxellomycotina</taxon>
        <taxon>Kickxellomycetes</taxon>
        <taxon>Kickxellales</taxon>
        <taxon>Kickxellaceae</taxon>
        <taxon>Kickxella</taxon>
    </lineage>
</organism>
<protein>
    <submittedName>
        <fullName evidence="1">Uncharacterized protein</fullName>
    </submittedName>
</protein>
<dbReference type="EMBL" id="JANBPG010000672">
    <property type="protein sequence ID" value="KAJ1894600.1"/>
    <property type="molecule type" value="Genomic_DNA"/>
</dbReference>
<sequence>MLFLINEFWTYKFCMACHSELEKHHRVPNLRKVDKANCKPKPKNMGSDTATDALQTVGSLSTNIIETYGVKCTWSKGKIQRKI</sequence>
<comment type="caution">
    <text evidence="1">The sequence shown here is derived from an EMBL/GenBank/DDBJ whole genome shotgun (WGS) entry which is preliminary data.</text>
</comment>